<dbReference type="InterPro" id="IPR001782">
    <property type="entry name" value="Flag_FlgI"/>
</dbReference>
<keyword evidence="7" id="KW-0282">Flagellum</keyword>
<reference evidence="7 8" key="1">
    <citation type="submission" date="2019-07" db="EMBL/GenBank/DDBJ databases">
        <title>The draft genome sequence of Vibrio algivorus M1486.</title>
        <authorList>
            <person name="Meng X."/>
        </authorList>
    </citation>
    <scope>NUCLEOTIDE SEQUENCE [LARGE SCALE GENOMIC DNA]</scope>
    <source>
        <strain evidence="7 8">M1486</strain>
    </source>
</reference>
<dbReference type="NCBIfam" id="NF003676">
    <property type="entry name" value="PRK05303.1"/>
    <property type="match status" value="1"/>
</dbReference>
<dbReference type="PRINTS" id="PR01010">
    <property type="entry name" value="FLGPRINGFLGI"/>
</dbReference>
<name>A0A557P2R0_9VIBR</name>
<dbReference type="AlphaFoldDB" id="A0A557P2R0"/>
<comment type="subunit">
    <text evidence="6">The basal body constitutes a major portion of the flagellar organelle and consists of four rings (L,P,S, and M) mounted on a central rod.</text>
</comment>
<feature type="chain" id="PRO_5022276184" description="Flagellar P-ring protein" evidence="6">
    <location>
        <begin position="27"/>
        <end position="377"/>
    </location>
</feature>
<evidence type="ECO:0000313" key="8">
    <source>
        <dbReference type="Proteomes" id="UP000319828"/>
    </source>
</evidence>
<comment type="function">
    <text evidence="1 6">Assembles around the rod to form the L-ring and probably protects the motor/basal body from shearing forces during rotation.</text>
</comment>
<keyword evidence="7" id="KW-0969">Cilium</keyword>
<keyword evidence="4 6" id="KW-0732">Signal</keyword>
<evidence type="ECO:0000256" key="1">
    <source>
        <dbReference type="ARBA" id="ARBA00002591"/>
    </source>
</evidence>
<dbReference type="OrthoDB" id="9786431at2"/>
<dbReference type="PANTHER" id="PTHR30381:SF0">
    <property type="entry name" value="FLAGELLAR P-RING PROTEIN"/>
    <property type="match status" value="1"/>
</dbReference>
<protein>
    <recommendedName>
        <fullName evidence="6">Flagellar P-ring protein</fullName>
    </recommendedName>
    <alternativeName>
        <fullName evidence="6">Basal body P-ring protein</fullName>
    </alternativeName>
</protein>
<dbReference type="PANTHER" id="PTHR30381">
    <property type="entry name" value="FLAGELLAR P-RING PERIPLASMIC PROTEIN FLGI"/>
    <property type="match status" value="1"/>
</dbReference>
<evidence type="ECO:0000256" key="6">
    <source>
        <dbReference type="HAMAP-Rule" id="MF_00416"/>
    </source>
</evidence>
<dbReference type="Pfam" id="PF02119">
    <property type="entry name" value="FlgI"/>
    <property type="match status" value="1"/>
</dbReference>
<evidence type="ECO:0000256" key="5">
    <source>
        <dbReference type="ARBA" id="ARBA00023143"/>
    </source>
</evidence>
<evidence type="ECO:0000256" key="2">
    <source>
        <dbReference type="ARBA" id="ARBA00004117"/>
    </source>
</evidence>
<evidence type="ECO:0000256" key="4">
    <source>
        <dbReference type="ARBA" id="ARBA00022729"/>
    </source>
</evidence>
<feature type="signal peptide" evidence="6">
    <location>
        <begin position="1"/>
        <end position="26"/>
    </location>
</feature>
<dbReference type="HAMAP" id="MF_00416">
    <property type="entry name" value="FlgI"/>
    <property type="match status" value="1"/>
</dbReference>
<dbReference type="GO" id="GO:0071973">
    <property type="term" value="P:bacterial-type flagellum-dependent cell motility"/>
    <property type="evidence" value="ECO:0007669"/>
    <property type="project" value="InterPro"/>
</dbReference>
<keyword evidence="7" id="KW-0966">Cell projection</keyword>
<sequence length="377" mass="39662" precursor="true">MKFFQHSFISSLVAGFLLMVSSASYAAPIQYITDIYGDRTNQLIGYGVVVGLDGTGDKSQVKFTQQSIVNMIKQFGVQLDGGINPKLKNVAAVTVTAVVDSHKGPGQKLNVTVSSIGDAKSLRGGTLLMTQLKGADGNVYALAQGNVVVGGFSAEGNDGSSITHNTPTAGRIPNGATVERALTAENDDDPTVYLQLKKPNYQTALNISKHINQTFGPGVAKALNKGRVEVAAPVDSEDRIMFISMLEQLEIEEGKTIPKVIFNSRSGTVVFSDNVTVSSAAVSQGGITVRIQEDQYVSQPGAAIGGGINAPGRTVVTDDSQINVEEKDGAAMIWPQGTNLQEIVNAINQVGATPTDLMQILQALDEVGAINGELVVI</sequence>
<gene>
    <name evidence="6" type="primary">flgI</name>
    <name evidence="7" type="ORF">FOF44_12615</name>
</gene>
<accession>A0A557P2R0</accession>
<evidence type="ECO:0000313" key="7">
    <source>
        <dbReference type="EMBL" id="TVO34952.1"/>
    </source>
</evidence>
<organism evidence="7 8">
    <name type="scientific">Vibrio algivorus</name>
    <dbReference type="NCBI Taxonomy" id="1667024"/>
    <lineage>
        <taxon>Bacteria</taxon>
        <taxon>Pseudomonadati</taxon>
        <taxon>Pseudomonadota</taxon>
        <taxon>Gammaproteobacteria</taxon>
        <taxon>Vibrionales</taxon>
        <taxon>Vibrionaceae</taxon>
        <taxon>Vibrio</taxon>
    </lineage>
</organism>
<comment type="subcellular location">
    <subcellularLocation>
        <location evidence="2 6">Bacterial flagellum basal body</location>
    </subcellularLocation>
</comment>
<dbReference type="GO" id="GO:0005198">
    <property type="term" value="F:structural molecule activity"/>
    <property type="evidence" value="ECO:0007669"/>
    <property type="project" value="InterPro"/>
</dbReference>
<comment type="caution">
    <text evidence="7">The sequence shown here is derived from an EMBL/GenBank/DDBJ whole genome shotgun (WGS) entry which is preliminary data.</text>
</comment>
<dbReference type="EMBL" id="VMKJ01000027">
    <property type="protein sequence ID" value="TVO34952.1"/>
    <property type="molecule type" value="Genomic_DNA"/>
</dbReference>
<dbReference type="GO" id="GO:0009428">
    <property type="term" value="C:bacterial-type flagellum basal body, distal rod, P ring"/>
    <property type="evidence" value="ECO:0007669"/>
    <property type="project" value="InterPro"/>
</dbReference>
<proteinExistence type="inferred from homology"/>
<keyword evidence="5 6" id="KW-0975">Bacterial flagellum</keyword>
<dbReference type="Proteomes" id="UP000319828">
    <property type="component" value="Unassembled WGS sequence"/>
</dbReference>
<comment type="similarity">
    <text evidence="3 6">Belongs to the FlgI family.</text>
</comment>
<dbReference type="GO" id="GO:0030288">
    <property type="term" value="C:outer membrane-bounded periplasmic space"/>
    <property type="evidence" value="ECO:0007669"/>
    <property type="project" value="InterPro"/>
</dbReference>
<evidence type="ECO:0000256" key="3">
    <source>
        <dbReference type="ARBA" id="ARBA00008994"/>
    </source>
</evidence>